<dbReference type="HOGENOM" id="CLU_1655041_0_0_1"/>
<accession>A0A0E0HMG7</accession>
<dbReference type="Gramene" id="ONIVA06G07890.1">
    <property type="protein sequence ID" value="ONIVA06G07890.1"/>
    <property type="gene ID" value="ONIVA06G07890"/>
</dbReference>
<proteinExistence type="predicted"/>
<dbReference type="AlphaFoldDB" id="A0A0E0HMG7"/>
<evidence type="ECO:0000313" key="1">
    <source>
        <dbReference type="EnsemblPlants" id="ONIVA06G07890.1"/>
    </source>
</evidence>
<keyword evidence="2" id="KW-1185">Reference proteome</keyword>
<dbReference type="EnsemblPlants" id="ONIVA06G07890.1">
    <property type="protein sequence ID" value="ONIVA06G07890.1"/>
    <property type="gene ID" value="ONIVA06G07890"/>
</dbReference>
<organism evidence="1">
    <name type="scientific">Oryza nivara</name>
    <name type="common">Indian wild rice</name>
    <name type="synonym">Oryza sativa f. spontanea</name>
    <dbReference type="NCBI Taxonomy" id="4536"/>
    <lineage>
        <taxon>Eukaryota</taxon>
        <taxon>Viridiplantae</taxon>
        <taxon>Streptophyta</taxon>
        <taxon>Embryophyta</taxon>
        <taxon>Tracheophyta</taxon>
        <taxon>Spermatophyta</taxon>
        <taxon>Magnoliopsida</taxon>
        <taxon>Liliopsida</taxon>
        <taxon>Poales</taxon>
        <taxon>Poaceae</taxon>
        <taxon>BOP clade</taxon>
        <taxon>Oryzoideae</taxon>
        <taxon>Oryzeae</taxon>
        <taxon>Oryzinae</taxon>
        <taxon>Oryza</taxon>
    </lineage>
</organism>
<evidence type="ECO:0000313" key="2">
    <source>
        <dbReference type="Proteomes" id="UP000006591"/>
    </source>
</evidence>
<sequence length="160" mass="17359">MRMRLFLLARDSTTPAMTAVTQRSAQLHQNLTRWQFFCRRIPKSSASPCHAATLLMEMQSQALLFYLQSPDGEVAQGGIGLELTGEGIISGGGGIPAPGKKVAISMLIAPLIRFLEGKWRGYRGKVGGTMARTIVPHDSWRNNGNVAVLNSARSRTSGHP</sequence>
<dbReference type="Proteomes" id="UP000006591">
    <property type="component" value="Chromosome 6"/>
</dbReference>
<protein>
    <submittedName>
        <fullName evidence="1">Uncharacterized protein</fullName>
    </submittedName>
</protein>
<name>A0A0E0HMG7_ORYNI</name>
<reference evidence="1" key="2">
    <citation type="submission" date="2018-04" db="EMBL/GenBank/DDBJ databases">
        <title>OnivRS2 (Oryza nivara Reference Sequence Version 2).</title>
        <authorList>
            <person name="Zhang J."/>
            <person name="Kudrna D."/>
            <person name="Lee S."/>
            <person name="Talag J."/>
            <person name="Rajasekar S."/>
            <person name="Welchert J."/>
            <person name="Hsing Y.-I."/>
            <person name="Wing R.A."/>
        </authorList>
    </citation>
    <scope>NUCLEOTIDE SEQUENCE [LARGE SCALE GENOMIC DNA]</scope>
    <source>
        <strain evidence="1">SL10</strain>
    </source>
</reference>
<dbReference type="OMA" id="FCRRIPK"/>
<reference evidence="1" key="1">
    <citation type="submission" date="2015-04" db="UniProtKB">
        <authorList>
            <consortium name="EnsemblPlants"/>
        </authorList>
    </citation>
    <scope>IDENTIFICATION</scope>
    <source>
        <strain evidence="1">SL10</strain>
    </source>
</reference>